<evidence type="ECO:0000313" key="5">
    <source>
        <dbReference type="EMBL" id="ELP30244.1"/>
    </source>
</evidence>
<dbReference type="EMBL" id="AMWG01000163">
    <property type="protein sequence ID" value="ELP30244.1"/>
    <property type="molecule type" value="Genomic_DNA"/>
</dbReference>
<dbReference type="GO" id="GO:0003677">
    <property type="term" value="F:DNA binding"/>
    <property type="evidence" value="ECO:0007669"/>
    <property type="project" value="UniProtKB-KW"/>
</dbReference>
<evidence type="ECO:0000313" key="6">
    <source>
        <dbReference type="Proteomes" id="UP000010959"/>
    </source>
</evidence>
<dbReference type="SUPFAM" id="SSF116734">
    <property type="entry name" value="DNA methylase specificity domain"/>
    <property type="match status" value="2"/>
</dbReference>
<feature type="domain" description="Type I restriction modification DNA specificity" evidence="4">
    <location>
        <begin position="40"/>
        <end position="193"/>
    </location>
</feature>
<keyword evidence="2" id="KW-0680">Restriction system</keyword>
<gene>
    <name evidence="5" type="ORF">RBSWK_05842</name>
</gene>
<dbReference type="Gene3D" id="3.90.220.20">
    <property type="entry name" value="DNA methylase specificity domains"/>
    <property type="match status" value="2"/>
</dbReference>
<dbReference type="PANTHER" id="PTHR30408">
    <property type="entry name" value="TYPE-1 RESTRICTION ENZYME ECOKI SPECIFICITY PROTEIN"/>
    <property type="match status" value="1"/>
</dbReference>
<dbReference type="AlphaFoldDB" id="L7C7R4"/>
<evidence type="ECO:0000256" key="2">
    <source>
        <dbReference type="ARBA" id="ARBA00022747"/>
    </source>
</evidence>
<reference evidence="5 6" key="1">
    <citation type="journal article" date="2013" name="Mar. Genomics">
        <title>Expression of sulfatases in Rhodopirellula baltica and the diversity of sulfatases in the genus Rhodopirellula.</title>
        <authorList>
            <person name="Wegner C.E."/>
            <person name="Richter-Heitmann T."/>
            <person name="Klindworth A."/>
            <person name="Klockow C."/>
            <person name="Richter M."/>
            <person name="Achstetter T."/>
            <person name="Glockner F.O."/>
            <person name="Harder J."/>
        </authorList>
    </citation>
    <scope>NUCLEOTIDE SEQUENCE [LARGE SCALE GENOMIC DNA]</scope>
    <source>
        <strain evidence="5 6">SWK14</strain>
    </source>
</reference>
<dbReference type="Pfam" id="PF01420">
    <property type="entry name" value="Methylase_S"/>
    <property type="match status" value="1"/>
</dbReference>
<sequence length="403" mass="45040">MSEWREYLVEDIAAEHKHAMSTGPFGSAISSKFFVDDGVPVIRGGNLSPDVGVRIKDEGLVFVTEEKASEFERSVVEYGDIVFTCWGTINQIGMIDESARHKRYVISNKQMKLSVNPEAADHRFIYYLFSSPDKQSEILNNGIGAAVPGFNLGQLKKMPLSLPSISEQKAIVSVLASLDDKIDLLHRQNKTLEAMAETLFRQWFVEEASDEWEEVCLADFVAMNESTVTSRYPHAEIEYLDTGSLTDGIFGACQTLPLTDAPSRAKRLVSHNDILISTVRPDQRHYGIVKEPIDNLVVSTGFCVISCKRIDPHFVFLLLTNDEMTGYLHSIAEGSTSTYPSLKPTDIGAVTFQLAPQELLDNFASIAKSNWDKIEKNMNQIRTLEKLRDNLLPKLMSGEVRVV</sequence>
<accession>L7C7R4</accession>
<protein>
    <submittedName>
        <fullName evidence="5">Restriction modification system DNA specificity domain protein</fullName>
    </submittedName>
</protein>
<evidence type="ECO:0000256" key="1">
    <source>
        <dbReference type="ARBA" id="ARBA00010923"/>
    </source>
</evidence>
<evidence type="ECO:0000259" key="4">
    <source>
        <dbReference type="Pfam" id="PF01420"/>
    </source>
</evidence>
<keyword evidence="3" id="KW-0238">DNA-binding</keyword>
<dbReference type="PANTHER" id="PTHR30408:SF13">
    <property type="entry name" value="TYPE I RESTRICTION ENZYME HINDI SPECIFICITY SUBUNIT"/>
    <property type="match status" value="1"/>
</dbReference>
<dbReference type="InterPro" id="IPR000055">
    <property type="entry name" value="Restrct_endonuc_typeI_TRD"/>
</dbReference>
<dbReference type="InterPro" id="IPR052021">
    <property type="entry name" value="Type-I_RS_S_subunit"/>
</dbReference>
<comment type="similarity">
    <text evidence="1">Belongs to the type-I restriction system S methylase family.</text>
</comment>
<dbReference type="InterPro" id="IPR044946">
    <property type="entry name" value="Restrct_endonuc_typeI_TRD_sf"/>
</dbReference>
<dbReference type="PATRIC" id="fig|993516.3.peg.6262"/>
<dbReference type="GO" id="GO:0009307">
    <property type="term" value="P:DNA restriction-modification system"/>
    <property type="evidence" value="ECO:0007669"/>
    <property type="project" value="UniProtKB-KW"/>
</dbReference>
<dbReference type="Proteomes" id="UP000010959">
    <property type="component" value="Unassembled WGS sequence"/>
</dbReference>
<name>L7C7R4_RHOBT</name>
<organism evidence="5 6">
    <name type="scientific">Rhodopirellula baltica SWK14</name>
    <dbReference type="NCBI Taxonomy" id="993516"/>
    <lineage>
        <taxon>Bacteria</taxon>
        <taxon>Pseudomonadati</taxon>
        <taxon>Planctomycetota</taxon>
        <taxon>Planctomycetia</taxon>
        <taxon>Pirellulales</taxon>
        <taxon>Pirellulaceae</taxon>
        <taxon>Rhodopirellula</taxon>
    </lineage>
</organism>
<comment type="caution">
    <text evidence="5">The sequence shown here is derived from an EMBL/GenBank/DDBJ whole genome shotgun (WGS) entry which is preliminary data.</text>
</comment>
<proteinExistence type="inferred from homology"/>
<evidence type="ECO:0000256" key="3">
    <source>
        <dbReference type="ARBA" id="ARBA00023125"/>
    </source>
</evidence>